<keyword evidence="2" id="KW-1185">Reference proteome</keyword>
<sequence>MFGTCHASWYLIWRNTPSLAAHCCCRFESHIKITLTLLVFVRLRSSLKSQALPFSPNHLNFTMSKPNQHKGSFIGIKSFKFAIQPPTVWVMRKPRKISPTQRRLKVSQKEINPTSVDFFFTYAAAFKRSNGAECVYNRHISNGHKQNHLCSLNSGLQ</sequence>
<name>A0A194WTT5_MOLSC</name>
<organism evidence="1 2">
    <name type="scientific">Mollisia scopiformis</name>
    <name type="common">Conifer needle endophyte fungus</name>
    <name type="synonym">Phialocephala scopiformis</name>
    <dbReference type="NCBI Taxonomy" id="149040"/>
    <lineage>
        <taxon>Eukaryota</taxon>
        <taxon>Fungi</taxon>
        <taxon>Dikarya</taxon>
        <taxon>Ascomycota</taxon>
        <taxon>Pezizomycotina</taxon>
        <taxon>Leotiomycetes</taxon>
        <taxon>Helotiales</taxon>
        <taxon>Mollisiaceae</taxon>
        <taxon>Mollisia</taxon>
    </lineage>
</organism>
<dbReference type="GeneID" id="28815863"/>
<dbReference type="Proteomes" id="UP000070700">
    <property type="component" value="Unassembled WGS sequence"/>
</dbReference>
<accession>A0A194WTT5</accession>
<dbReference type="RefSeq" id="XP_018065720.1">
    <property type="nucleotide sequence ID" value="XM_018206137.1"/>
</dbReference>
<evidence type="ECO:0000313" key="2">
    <source>
        <dbReference type="Proteomes" id="UP000070700"/>
    </source>
</evidence>
<dbReference type="InParanoid" id="A0A194WTT5"/>
<dbReference type="EMBL" id="KQ947427">
    <property type="protein sequence ID" value="KUJ11365.1"/>
    <property type="molecule type" value="Genomic_DNA"/>
</dbReference>
<dbReference type="AlphaFoldDB" id="A0A194WTT5"/>
<reference evidence="1 2" key="1">
    <citation type="submission" date="2015-10" db="EMBL/GenBank/DDBJ databases">
        <title>Full genome of DAOMC 229536 Phialocephala scopiformis, a fungal endophyte of spruce producing the potent anti-insectan compound rugulosin.</title>
        <authorList>
            <consortium name="DOE Joint Genome Institute"/>
            <person name="Walker A.K."/>
            <person name="Frasz S.L."/>
            <person name="Seifert K.A."/>
            <person name="Miller J.D."/>
            <person name="Mondo S.J."/>
            <person name="Labutti K."/>
            <person name="Lipzen A."/>
            <person name="Dockter R."/>
            <person name="Kennedy M."/>
            <person name="Grigoriev I.V."/>
            <person name="Spatafora J.W."/>
        </authorList>
    </citation>
    <scope>NUCLEOTIDE SEQUENCE [LARGE SCALE GENOMIC DNA]</scope>
    <source>
        <strain evidence="1 2">CBS 120377</strain>
    </source>
</reference>
<gene>
    <name evidence="1" type="ORF">LY89DRAFT_243306</name>
</gene>
<evidence type="ECO:0000313" key="1">
    <source>
        <dbReference type="EMBL" id="KUJ11365.1"/>
    </source>
</evidence>
<protein>
    <submittedName>
        <fullName evidence="1">Uncharacterized protein</fullName>
    </submittedName>
</protein>
<proteinExistence type="predicted"/>
<dbReference type="KEGG" id="psco:LY89DRAFT_243306"/>